<dbReference type="InterPro" id="IPR036188">
    <property type="entry name" value="FAD/NAD-bd_sf"/>
</dbReference>
<dbReference type="InterPro" id="IPR002938">
    <property type="entry name" value="FAD-bd"/>
</dbReference>
<comment type="caution">
    <text evidence="4">The sequence shown here is derived from an EMBL/GenBank/DDBJ whole genome shotgun (WGS) entry which is preliminary data.</text>
</comment>
<feature type="domain" description="FAD-binding" evidence="3">
    <location>
        <begin position="5"/>
        <end position="318"/>
    </location>
</feature>
<gene>
    <name evidence="4" type="ORF">D7Z94_16390</name>
</gene>
<dbReference type="SUPFAM" id="SSF51905">
    <property type="entry name" value="FAD/NAD(P)-binding domain"/>
    <property type="match status" value="1"/>
</dbReference>
<organism evidence="4 5">
    <name type="scientific">Ulvibacterium marinum</name>
    <dbReference type="NCBI Taxonomy" id="2419782"/>
    <lineage>
        <taxon>Bacteria</taxon>
        <taxon>Pseudomonadati</taxon>
        <taxon>Bacteroidota</taxon>
        <taxon>Flavobacteriia</taxon>
        <taxon>Flavobacteriales</taxon>
        <taxon>Flavobacteriaceae</taxon>
        <taxon>Ulvibacterium</taxon>
    </lineage>
</organism>
<dbReference type="Gene3D" id="3.50.50.60">
    <property type="entry name" value="FAD/NAD(P)-binding domain"/>
    <property type="match status" value="1"/>
</dbReference>
<name>A0A3B0C6T2_9FLAO</name>
<reference evidence="4 5" key="1">
    <citation type="submission" date="2018-10" db="EMBL/GenBank/DDBJ databases">
        <title>Ulvibacterium marinum gen. nov., sp. nov., a novel marine bacterium of the family Flavobacteriaceae, isolated from a culture of the green alga Ulva prolifera.</title>
        <authorList>
            <person name="Zhang Z."/>
        </authorList>
    </citation>
    <scope>NUCLEOTIDE SEQUENCE [LARGE SCALE GENOMIC DNA]</scope>
    <source>
        <strain evidence="4 5">CCMM003</strain>
    </source>
</reference>
<evidence type="ECO:0000256" key="2">
    <source>
        <dbReference type="ARBA" id="ARBA00023033"/>
    </source>
</evidence>
<protein>
    <submittedName>
        <fullName evidence="4">Monooxygenase</fullName>
    </submittedName>
</protein>
<evidence type="ECO:0000259" key="3">
    <source>
        <dbReference type="Pfam" id="PF01494"/>
    </source>
</evidence>
<evidence type="ECO:0000313" key="4">
    <source>
        <dbReference type="EMBL" id="RKN79849.1"/>
    </source>
</evidence>
<accession>A0A3B0C6T2</accession>
<dbReference type="GO" id="GO:0004497">
    <property type="term" value="F:monooxygenase activity"/>
    <property type="evidence" value="ECO:0007669"/>
    <property type="project" value="UniProtKB-KW"/>
</dbReference>
<keyword evidence="1" id="KW-0560">Oxidoreductase</keyword>
<dbReference type="OrthoDB" id="9766816at2"/>
<dbReference type="AlphaFoldDB" id="A0A3B0C6T2"/>
<keyword evidence="5" id="KW-1185">Reference proteome</keyword>
<evidence type="ECO:0000313" key="5">
    <source>
        <dbReference type="Proteomes" id="UP000276603"/>
    </source>
</evidence>
<sequence>MNIDIIGAGIGGLTTAIALQQKGVKVRIYEQTDELKPVGAGILLANNAMQVYQKMGLKPQIEKFGNPISLVNITTKDLTVLSSADLKHFETRYNCQNVAIHRATLQRILTEHMQPNTLNLGYKLAEIETYDNKNLLRFENGEEITSRITLGADGLNSTVRKQVFPNTKIRTAHQICWRGMVNISLPQKFQKELNEAWGNGDRFGFVQIAPGKVYWYALKSFNKQNNAYSIERLSNYFSNYNEVIKNIIHQTPTETIHTATIEDLKSIKSWFKGNVCLLGDAAHATTPNMGQGACQAIEDAYILGECLDKFTIETAFSTFQKLRTPKVKKVVNTSWQIGKMAHWKNPIATGLRNQVIKMAPKHMGRKQSEKIFELETV</sequence>
<dbReference type="InterPro" id="IPR050493">
    <property type="entry name" value="FAD-dep_Monooxygenase_BioMet"/>
</dbReference>
<dbReference type="PANTHER" id="PTHR13789:SF309">
    <property type="entry name" value="PUTATIVE (AFU_ORTHOLOGUE AFUA_6G14510)-RELATED"/>
    <property type="match status" value="1"/>
</dbReference>
<dbReference type="RefSeq" id="WP_120712657.1">
    <property type="nucleotide sequence ID" value="NZ_RBCJ01000003.1"/>
</dbReference>
<evidence type="ECO:0000256" key="1">
    <source>
        <dbReference type="ARBA" id="ARBA00023002"/>
    </source>
</evidence>
<dbReference type="Pfam" id="PF01494">
    <property type="entry name" value="FAD_binding_3"/>
    <property type="match status" value="1"/>
</dbReference>
<dbReference type="GO" id="GO:0071949">
    <property type="term" value="F:FAD binding"/>
    <property type="evidence" value="ECO:0007669"/>
    <property type="project" value="InterPro"/>
</dbReference>
<dbReference type="Proteomes" id="UP000276603">
    <property type="component" value="Unassembled WGS sequence"/>
</dbReference>
<dbReference type="PANTHER" id="PTHR13789">
    <property type="entry name" value="MONOOXYGENASE"/>
    <property type="match status" value="1"/>
</dbReference>
<keyword evidence="2 4" id="KW-0503">Monooxygenase</keyword>
<proteinExistence type="predicted"/>
<dbReference type="EMBL" id="RBCJ01000003">
    <property type="protein sequence ID" value="RKN79849.1"/>
    <property type="molecule type" value="Genomic_DNA"/>
</dbReference>
<dbReference type="PRINTS" id="PR00420">
    <property type="entry name" value="RNGMNOXGNASE"/>
</dbReference>